<dbReference type="InParanoid" id="A0A1E7EWC5"/>
<evidence type="ECO:0000313" key="4">
    <source>
        <dbReference type="Proteomes" id="UP000095751"/>
    </source>
</evidence>
<dbReference type="GO" id="GO:0006979">
    <property type="term" value="P:response to oxidative stress"/>
    <property type="evidence" value="ECO:0007669"/>
    <property type="project" value="TreeGrafter"/>
</dbReference>
<keyword evidence="2" id="KW-0999">Mitochondrion inner membrane</keyword>
<accession>A0A1E7EWC5</accession>
<name>A0A1E7EWC5_9STRA</name>
<evidence type="ECO:0000256" key="2">
    <source>
        <dbReference type="RuleBase" id="RU363103"/>
    </source>
</evidence>
<dbReference type="PANTHER" id="PTHR12910">
    <property type="entry name" value="NADH-UBIQUINONE OXIDOREDUCTASE SUBUNIT B17.2"/>
    <property type="match status" value="1"/>
</dbReference>
<gene>
    <name evidence="3" type="ORF">FRACYDRAFT_211896</name>
</gene>
<evidence type="ECO:0000313" key="3">
    <source>
        <dbReference type="EMBL" id="OEU10095.1"/>
    </source>
</evidence>
<proteinExistence type="inferred from homology"/>
<keyword evidence="2" id="KW-0679">Respiratory chain</keyword>
<comment type="function">
    <text evidence="2">Accessory subunit of the mitochondrial membrane respiratory chain NADH dehydrogenase (Complex I), that is believed not to be involved in catalysis. Complex I functions in the transfer of electrons from NADH to the respiratory chain. The immediate electron acceptor for the enzyme is believed to be ubiquinone.</text>
</comment>
<dbReference type="OrthoDB" id="274641at2759"/>
<dbReference type="EMBL" id="KV784373">
    <property type="protein sequence ID" value="OEU10095.1"/>
    <property type="molecule type" value="Genomic_DNA"/>
</dbReference>
<keyword evidence="4" id="KW-1185">Reference proteome</keyword>
<keyword evidence="2" id="KW-0249">Electron transport</keyword>
<protein>
    <recommendedName>
        <fullName evidence="2">NADH dehydrogenase [ubiquinone] 1 alpha subcomplex subunit 12</fullName>
    </recommendedName>
</protein>
<dbReference type="Pfam" id="PF05071">
    <property type="entry name" value="NDUFA12"/>
    <property type="match status" value="1"/>
</dbReference>
<dbReference type="AlphaFoldDB" id="A0A1E7EWC5"/>
<comment type="similarity">
    <text evidence="1 2">Belongs to the complex I NDUFA12 subunit family.</text>
</comment>
<keyword evidence="2" id="KW-0496">Mitochondrion</keyword>
<sequence>MVVAFVKHIQAALKYRGGWKGLFELGYTNGDFPFKMGTYKGCDIAGNRYYENLSDYPVGQHRWVEPGDIHNFDSSQVQPEWQGWLTSMHDATPEQDDEYINEMKKRIRPNAPSDAPYDHNVGYQNPVFNFNHMHVQSQIRSRGYGIGNSIVGLPAHAPDAYYTQPGSPYNPAFMKKLEFEGDLDEATGGGRPYKNDKWKDRLMTVAEKKALEPVNDVEFVAASVANLSPREEAILARGGSLPGK</sequence>
<dbReference type="KEGG" id="fcy:FRACYDRAFT_211896"/>
<dbReference type="GO" id="GO:0005743">
    <property type="term" value="C:mitochondrial inner membrane"/>
    <property type="evidence" value="ECO:0007669"/>
    <property type="project" value="UniProtKB-SubCell"/>
</dbReference>
<dbReference type="Proteomes" id="UP000095751">
    <property type="component" value="Unassembled WGS sequence"/>
</dbReference>
<evidence type="ECO:0000256" key="1">
    <source>
        <dbReference type="ARBA" id="ARBA00007355"/>
    </source>
</evidence>
<dbReference type="GO" id="GO:0045271">
    <property type="term" value="C:respiratory chain complex I"/>
    <property type="evidence" value="ECO:0007669"/>
    <property type="project" value="InterPro"/>
</dbReference>
<keyword evidence="2" id="KW-0472">Membrane</keyword>
<dbReference type="PANTHER" id="PTHR12910:SF2">
    <property type="entry name" value="NADH DEHYDROGENASE [UBIQUINONE] 1 ALPHA SUBCOMPLEX SUBUNIT 12"/>
    <property type="match status" value="1"/>
</dbReference>
<dbReference type="InterPro" id="IPR007763">
    <property type="entry name" value="NDUFA12"/>
</dbReference>
<keyword evidence="2" id="KW-0813">Transport</keyword>
<reference evidence="3 4" key="1">
    <citation type="submission" date="2016-09" db="EMBL/GenBank/DDBJ databases">
        <title>Extensive genetic diversity and differential bi-allelic expression allows diatom success in the polar Southern Ocean.</title>
        <authorList>
            <consortium name="DOE Joint Genome Institute"/>
            <person name="Mock T."/>
            <person name="Otillar R.P."/>
            <person name="Strauss J."/>
            <person name="Dupont C."/>
            <person name="Frickenhaus S."/>
            <person name="Maumus F."/>
            <person name="Mcmullan M."/>
            <person name="Sanges R."/>
            <person name="Schmutz J."/>
            <person name="Toseland A."/>
            <person name="Valas R."/>
            <person name="Veluchamy A."/>
            <person name="Ward B.J."/>
            <person name="Allen A."/>
            <person name="Barry K."/>
            <person name="Falciatore A."/>
            <person name="Ferrante M."/>
            <person name="Fortunato A.E."/>
            <person name="Gloeckner G."/>
            <person name="Gruber A."/>
            <person name="Hipkin R."/>
            <person name="Janech M."/>
            <person name="Kroth P."/>
            <person name="Leese F."/>
            <person name="Lindquist E."/>
            <person name="Lyon B.R."/>
            <person name="Martin J."/>
            <person name="Mayer C."/>
            <person name="Parker M."/>
            <person name="Quesneville H."/>
            <person name="Raymond J."/>
            <person name="Uhlig C."/>
            <person name="Valentin K.U."/>
            <person name="Worden A.Z."/>
            <person name="Armbrust E.V."/>
            <person name="Bowler C."/>
            <person name="Green B."/>
            <person name="Moulton V."/>
            <person name="Van Oosterhout C."/>
            <person name="Grigoriev I."/>
        </authorList>
    </citation>
    <scope>NUCLEOTIDE SEQUENCE [LARGE SCALE GENOMIC DNA]</scope>
    <source>
        <strain evidence="3 4">CCMP1102</strain>
    </source>
</reference>
<comment type="subcellular location">
    <subcellularLocation>
        <location evidence="2">Mitochondrion inner membrane</location>
        <topology evidence="2">Peripheral membrane protein</topology>
        <orientation evidence="2">Matrix side</orientation>
    </subcellularLocation>
</comment>
<organism evidence="3 4">
    <name type="scientific">Fragilariopsis cylindrus CCMP1102</name>
    <dbReference type="NCBI Taxonomy" id="635003"/>
    <lineage>
        <taxon>Eukaryota</taxon>
        <taxon>Sar</taxon>
        <taxon>Stramenopiles</taxon>
        <taxon>Ochrophyta</taxon>
        <taxon>Bacillariophyta</taxon>
        <taxon>Bacillariophyceae</taxon>
        <taxon>Bacillariophycidae</taxon>
        <taxon>Bacillariales</taxon>
        <taxon>Bacillariaceae</taxon>
        <taxon>Fragilariopsis</taxon>
    </lineage>
</organism>